<evidence type="ECO:0000313" key="5">
    <source>
        <dbReference type="EMBL" id="CAF3694587.1"/>
    </source>
</evidence>
<sequence length="308" mass="35156">MESSPSEQMLYNKTTKRFTQAGHFYINSYFIETRYPTNNQFAAIEKHTGCPVSTLRRKFCRMRKQFPLLTYVPLRIINTINFLNSITMEEAIALKTQILDANTYEFLINPKHVNEKITINEISSFTSNKIHDGKYLKDFMSCLIKSDNFNHSSKHDSFINITPACTTWSSIKESAKNFCTSHSINKLRIPIHYICLRARLPILPSTLLEGNVRISRLCSTNGCIREEHIVMENTSISTGREHCGGIIVVLRPYGPTASKRILKIQPCEHGVQHVDGDSLNFSCRKMQVSILDEIAIAYLDSLYKTCSS</sequence>
<dbReference type="EMBL" id="CAJNOH010000494">
    <property type="protein sequence ID" value="CAF1057523.1"/>
    <property type="molecule type" value="Genomic_DNA"/>
</dbReference>
<dbReference type="Proteomes" id="UP000663874">
    <property type="component" value="Unassembled WGS sequence"/>
</dbReference>
<dbReference type="Proteomes" id="UP000663889">
    <property type="component" value="Unassembled WGS sequence"/>
</dbReference>
<dbReference type="Proteomes" id="UP000663854">
    <property type="component" value="Unassembled WGS sequence"/>
</dbReference>
<keyword evidence="7" id="KW-1185">Reference proteome</keyword>
<gene>
    <name evidence="6" type="ORF">FNK824_LOCUS27213</name>
    <name evidence="4" type="ORF">JXQ802_LOCUS31074</name>
    <name evidence="5" type="ORF">OTI717_LOCUS12114</name>
    <name evidence="1" type="ORF">PYM288_LOCUS17471</name>
    <name evidence="2" type="ORF">RFH988_LOCUS20440</name>
    <name evidence="3" type="ORF">SEV965_LOCUS18450</name>
</gene>
<evidence type="ECO:0000313" key="4">
    <source>
        <dbReference type="EMBL" id="CAF1331227.1"/>
    </source>
</evidence>
<dbReference type="EMBL" id="CAJOBE010006990">
    <property type="protein sequence ID" value="CAF4023453.1"/>
    <property type="molecule type" value="Genomic_DNA"/>
</dbReference>
<dbReference type="AlphaFoldDB" id="A0A814QPR3"/>
<dbReference type="EMBL" id="CAJOAX010001196">
    <property type="protein sequence ID" value="CAF3694587.1"/>
    <property type="molecule type" value="Genomic_DNA"/>
</dbReference>
<evidence type="ECO:0000313" key="2">
    <source>
        <dbReference type="EMBL" id="CAF1122707.1"/>
    </source>
</evidence>
<dbReference type="OrthoDB" id="10648803at2759"/>
<evidence type="ECO:0000313" key="1">
    <source>
        <dbReference type="EMBL" id="CAF1057523.1"/>
    </source>
</evidence>
<comment type="caution">
    <text evidence="2">The sequence shown here is derived from an EMBL/GenBank/DDBJ whole genome shotgun (WGS) entry which is preliminary data.</text>
</comment>
<evidence type="ECO:0000313" key="6">
    <source>
        <dbReference type="EMBL" id="CAF4023453.1"/>
    </source>
</evidence>
<dbReference type="EMBL" id="CAJNOL010001295">
    <property type="protein sequence ID" value="CAF1331227.1"/>
    <property type="molecule type" value="Genomic_DNA"/>
</dbReference>
<dbReference type="EMBL" id="CAJNOO010001254">
    <property type="protein sequence ID" value="CAF1122707.1"/>
    <property type="molecule type" value="Genomic_DNA"/>
</dbReference>
<evidence type="ECO:0000313" key="7">
    <source>
        <dbReference type="Proteomes" id="UP000663870"/>
    </source>
</evidence>
<evidence type="ECO:0000313" key="8">
    <source>
        <dbReference type="Proteomes" id="UP000663882"/>
    </source>
</evidence>
<evidence type="ECO:0000313" key="3">
    <source>
        <dbReference type="EMBL" id="CAF1151003.1"/>
    </source>
</evidence>
<protein>
    <submittedName>
        <fullName evidence="2">Uncharacterized protein</fullName>
    </submittedName>
</protein>
<dbReference type="Proteomes" id="UP000663823">
    <property type="component" value="Unassembled WGS sequence"/>
</dbReference>
<reference evidence="2" key="1">
    <citation type="submission" date="2021-02" db="EMBL/GenBank/DDBJ databases">
        <authorList>
            <person name="Nowell W R."/>
        </authorList>
    </citation>
    <scope>NUCLEOTIDE SEQUENCE</scope>
</reference>
<dbReference type="Proteomes" id="UP000663882">
    <property type="component" value="Unassembled WGS sequence"/>
</dbReference>
<dbReference type="Proteomes" id="UP000663870">
    <property type="component" value="Unassembled WGS sequence"/>
</dbReference>
<proteinExistence type="predicted"/>
<name>A0A814QPR3_9BILA</name>
<accession>A0A814QPR3</accession>
<dbReference type="EMBL" id="CAJNOU010001099">
    <property type="protein sequence ID" value="CAF1151003.1"/>
    <property type="molecule type" value="Genomic_DNA"/>
</dbReference>
<organism evidence="2 8">
    <name type="scientific">Rotaria sordida</name>
    <dbReference type="NCBI Taxonomy" id="392033"/>
    <lineage>
        <taxon>Eukaryota</taxon>
        <taxon>Metazoa</taxon>
        <taxon>Spiralia</taxon>
        <taxon>Gnathifera</taxon>
        <taxon>Rotifera</taxon>
        <taxon>Eurotatoria</taxon>
        <taxon>Bdelloidea</taxon>
        <taxon>Philodinida</taxon>
        <taxon>Philodinidae</taxon>
        <taxon>Rotaria</taxon>
    </lineage>
</organism>